<dbReference type="Proteomes" id="UP001338309">
    <property type="component" value="Unassembled WGS sequence"/>
</dbReference>
<dbReference type="EMBL" id="BTPD01000008">
    <property type="protein sequence ID" value="GMQ30082.1"/>
    <property type="molecule type" value="Genomic_DNA"/>
</dbReference>
<dbReference type="PROSITE" id="PS51257">
    <property type="entry name" value="PROKAR_LIPOPROTEIN"/>
    <property type="match status" value="1"/>
</dbReference>
<protein>
    <recommendedName>
        <fullName evidence="4">DUF4221 domain-containing protein</fullName>
    </recommendedName>
</protein>
<proteinExistence type="predicted"/>
<feature type="signal peptide" evidence="1">
    <location>
        <begin position="1"/>
        <end position="20"/>
    </location>
</feature>
<evidence type="ECO:0008006" key="4">
    <source>
        <dbReference type="Google" id="ProtNLM"/>
    </source>
</evidence>
<organism evidence="2 3">
    <name type="scientific">Algoriphagus confluentis</name>
    <dbReference type="NCBI Taxonomy" id="1697556"/>
    <lineage>
        <taxon>Bacteria</taxon>
        <taxon>Pseudomonadati</taxon>
        <taxon>Bacteroidota</taxon>
        <taxon>Cytophagia</taxon>
        <taxon>Cytophagales</taxon>
        <taxon>Cyclobacteriaceae</taxon>
        <taxon>Algoriphagus</taxon>
    </lineage>
</organism>
<name>A0ABQ6PTM0_9BACT</name>
<feature type="chain" id="PRO_5047519636" description="DUF4221 domain-containing protein" evidence="1">
    <location>
        <begin position="21"/>
        <end position="383"/>
    </location>
</feature>
<gene>
    <name evidence="2" type="ORF">Aconfl_27250</name>
</gene>
<evidence type="ECO:0000313" key="2">
    <source>
        <dbReference type="EMBL" id="GMQ30082.1"/>
    </source>
</evidence>
<reference evidence="2 3" key="1">
    <citation type="submission" date="2023-08" db="EMBL/GenBank/DDBJ databases">
        <title>Draft genome sequence of Algoriphagus confluentis.</title>
        <authorList>
            <person name="Takatani N."/>
            <person name="Hosokawa M."/>
            <person name="Sawabe T."/>
        </authorList>
    </citation>
    <scope>NUCLEOTIDE SEQUENCE [LARGE SCALE GENOMIC DNA]</scope>
    <source>
        <strain evidence="2 3">NBRC 111222</strain>
    </source>
</reference>
<accession>A0ABQ6PTM0</accession>
<keyword evidence="1" id="KW-0732">Signal</keyword>
<dbReference type="RefSeq" id="WP_338224794.1">
    <property type="nucleotide sequence ID" value="NZ_BTPD01000008.1"/>
</dbReference>
<evidence type="ECO:0000313" key="3">
    <source>
        <dbReference type="Proteomes" id="UP001338309"/>
    </source>
</evidence>
<sequence>MRKLTLLLCLPLLFSCGGNSSEKTESGNILENLSFTVDTVLIDAGEDFFVLNSGLGAKVISEDGNTLYFFERDPLNLVEVDLNSLRLVRKTPFQKEGPDGIGSYLLGFQVSGKEELFIHGFNTLGKYNFKGEKTENLNIMPEGIDKLLAENLYQIYGKAIFDFEKYRIFSQPSGEEFKEKELFIIDPSTKTLRRKSVPEMKAVNEFSGTLTTISRETKMVRYFGVGNYISLENGQIFLSAGSMSGLYRFDIGTDSLTFIPIQHQKFPNRMQVKVNNLPTDEAEFREDRRKVFAELNYMEPLWDETRKMYLRLGKKTFLGEKQGDPSKFEVFLFAYDEDFKVLGETKIEGLKQVPENYFWKNGKLWSYVNVEDELGFAVMEFTF</sequence>
<evidence type="ECO:0000256" key="1">
    <source>
        <dbReference type="SAM" id="SignalP"/>
    </source>
</evidence>
<dbReference type="Pfam" id="PF13970">
    <property type="entry name" value="DUF4221"/>
    <property type="match status" value="1"/>
</dbReference>
<keyword evidence="3" id="KW-1185">Reference proteome</keyword>
<comment type="caution">
    <text evidence="2">The sequence shown here is derived from an EMBL/GenBank/DDBJ whole genome shotgun (WGS) entry which is preliminary data.</text>
</comment>
<dbReference type="InterPro" id="IPR025316">
    <property type="entry name" value="DUF4221"/>
</dbReference>